<keyword evidence="3" id="KW-1003">Cell membrane</keyword>
<dbReference type="Proteomes" id="UP000548476">
    <property type="component" value="Unassembled WGS sequence"/>
</dbReference>
<feature type="transmembrane region" description="Helical" evidence="8">
    <location>
        <begin position="377"/>
        <end position="396"/>
    </location>
</feature>
<dbReference type="InterPro" id="IPR050545">
    <property type="entry name" value="Mycobact_MmpL"/>
</dbReference>
<keyword evidence="11" id="KW-1185">Reference proteome</keyword>
<evidence type="ECO:0000256" key="2">
    <source>
        <dbReference type="ARBA" id="ARBA00010157"/>
    </source>
</evidence>
<protein>
    <submittedName>
        <fullName evidence="10">RND superfamily putative drug exporter</fullName>
    </submittedName>
</protein>
<keyword evidence="5 8" id="KW-1133">Transmembrane helix</keyword>
<dbReference type="GO" id="GO:0005886">
    <property type="term" value="C:plasma membrane"/>
    <property type="evidence" value="ECO:0007669"/>
    <property type="project" value="UniProtKB-SubCell"/>
</dbReference>
<keyword evidence="4 8" id="KW-0812">Transmembrane</keyword>
<dbReference type="Gene3D" id="1.20.1640.10">
    <property type="entry name" value="Multidrug efflux transporter AcrB transmembrane domain"/>
    <property type="match status" value="2"/>
</dbReference>
<dbReference type="PANTHER" id="PTHR33406:SF11">
    <property type="entry name" value="MEMBRANE PROTEIN SCO6666-RELATED"/>
    <property type="match status" value="1"/>
</dbReference>
<feature type="transmembrane region" description="Helical" evidence="8">
    <location>
        <begin position="531"/>
        <end position="552"/>
    </location>
</feature>
<dbReference type="InterPro" id="IPR000731">
    <property type="entry name" value="SSD"/>
</dbReference>
<keyword evidence="6 8" id="KW-0472">Membrane</keyword>
<feature type="transmembrane region" description="Helical" evidence="8">
    <location>
        <begin position="667"/>
        <end position="692"/>
    </location>
</feature>
<dbReference type="Pfam" id="PF03176">
    <property type="entry name" value="MMPL"/>
    <property type="match status" value="2"/>
</dbReference>
<feature type="transmembrane region" description="Helical" evidence="8">
    <location>
        <begin position="559"/>
        <end position="576"/>
    </location>
</feature>
<reference evidence="10 11" key="1">
    <citation type="submission" date="2020-08" db="EMBL/GenBank/DDBJ databases">
        <title>Genomic Encyclopedia of Type Strains, Phase IV (KMG-IV): sequencing the most valuable type-strain genomes for metagenomic binning, comparative biology and taxonomic classification.</title>
        <authorList>
            <person name="Goeker M."/>
        </authorList>
    </citation>
    <scope>NUCLEOTIDE SEQUENCE [LARGE SCALE GENOMIC DNA]</scope>
    <source>
        <strain evidence="10 11">YIM 65646</strain>
    </source>
</reference>
<feature type="transmembrane region" description="Helical" evidence="8">
    <location>
        <begin position="193"/>
        <end position="212"/>
    </location>
</feature>
<evidence type="ECO:0000256" key="8">
    <source>
        <dbReference type="SAM" id="Phobius"/>
    </source>
</evidence>
<dbReference type="PANTHER" id="PTHR33406">
    <property type="entry name" value="MEMBRANE PROTEIN MJ1562-RELATED"/>
    <property type="match status" value="1"/>
</dbReference>
<feature type="domain" description="SSD" evidence="9">
    <location>
        <begin position="212"/>
        <end position="341"/>
    </location>
</feature>
<dbReference type="AlphaFoldDB" id="A0A841FI29"/>
<feature type="transmembrane region" description="Helical" evidence="8">
    <location>
        <begin position="291"/>
        <end position="310"/>
    </location>
</feature>
<proteinExistence type="inferred from homology"/>
<dbReference type="SUPFAM" id="SSF82866">
    <property type="entry name" value="Multidrug efflux transporter AcrB transmembrane domain"/>
    <property type="match status" value="2"/>
</dbReference>
<gene>
    <name evidence="10" type="ORF">HNR73_003262</name>
</gene>
<dbReference type="PROSITE" id="PS50156">
    <property type="entry name" value="SSD"/>
    <property type="match status" value="1"/>
</dbReference>
<evidence type="ECO:0000259" key="9">
    <source>
        <dbReference type="PROSITE" id="PS50156"/>
    </source>
</evidence>
<evidence type="ECO:0000313" key="11">
    <source>
        <dbReference type="Proteomes" id="UP000548476"/>
    </source>
</evidence>
<feature type="transmembrane region" description="Helical" evidence="8">
    <location>
        <begin position="633"/>
        <end position="655"/>
    </location>
</feature>
<evidence type="ECO:0000256" key="6">
    <source>
        <dbReference type="ARBA" id="ARBA00023136"/>
    </source>
</evidence>
<evidence type="ECO:0000256" key="3">
    <source>
        <dbReference type="ARBA" id="ARBA00022475"/>
    </source>
</evidence>
<evidence type="ECO:0000313" key="10">
    <source>
        <dbReference type="EMBL" id="MBB6035405.1"/>
    </source>
</evidence>
<evidence type="ECO:0000256" key="5">
    <source>
        <dbReference type="ARBA" id="ARBA00022989"/>
    </source>
</evidence>
<comment type="caution">
    <text evidence="10">The sequence shown here is derived from an EMBL/GenBank/DDBJ whole genome shotgun (WGS) entry which is preliminary data.</text>
</comment>
<comment type="subcellular location">
    <subcellularLocation>
        <location evidence="1">Cell membrane</location>
        <topology evidence="1">Multi-pass membrane protein</topology>
    </subcellularLocation>
</comment>
<dbReference type="EMBL" id="JACHGT010000006">
    <property type="protein sequence ID" value="MBB6035405.1"/>
    <property type="molecule type" value="Genomic_DNA"/>
</dbReference>
<organism evidence="10 11">
    <name type="scientific">Phytomonospora endophytica</name>
    <dbReference type="NCBI Taxonomy" id="714109"/>
    <lineage>
        <taxon>Bacteria</taxon>
        <taxon>Bacillati</taxon>
        <taxon>Actinomycetota</taxon>
        <taxon>Actinomycetes</taxon>
        <taxon>Micromonosporales</taxon>
        <taxon>Micromonosporaceae</taxon>
        <taxon>Phytomonospora</taxon>
    </lineage>
</organism>
<dbReference type="InterPro" id="IPR004869">
    <property type="entry name" value="MMPL_dom"/>
</dbReference>
<sequence>MTQTLAPQPSSGAPPTRPSRMERLAGWSQRHRLLALLVWVVVLGGVTAASQAIGTDYRDDHSLPGTESQAVTEAFEKYAPAESGTTVQIVFQSDDGLASQRAAITALVDRVDDMPSVLTVSDPFESHGSINDAGTIGFATATLDGPATEVPAEDVRAVIDAAREFESDALRVELGGDAVRGAEESSGGAAEGAGMLAALVILLFMFGSLLAAAVPLLTAVFAVGSTLGLIAIASNVFTLPSYIVPLMMLVGLGVGVDYALLIFTRFRGEIRRGADRETAARTALDTAGRSVLFAGATVIIALLGLLALGLGGLQGVALGVGLTVLVTMLASVTLLPSLLSLMGRRIEASILRRAAKAKSEPGARWRRWAALMQRRPLVPLLFALALLVALSAPALAMRLGFADAGTEAPTTTSRQAYDLLGEGFGTGFNGPLIVLSEGDDAAAQAAYEKLSSTVGIAEVAPPQRIAPGELSMLLVFPDTAPQAAETAELVAHLRADVLPPVADGTGATYLVGGSTAAAVDFADAVSDRMPLFLLVVVGLSALLLMAVFRSLLIPIKAAILNLLSIGASLGVITLVFQEGWFGVQSGPIEAFVPVMIFAIVFGLSMDYEVFLVSRMHEEWRRTGDATHAVREGLATTGGVITAAGAIMIVVFGAFVLSPDRMLQQFGLGLAVAVLLDALVIRCLVVPTVMRLFGTKAWWLPRRLDRVLPKIALEKE</sequence>
<feature type="transmembrane region" description="Helical" evidence="8">
    <location>
        <begin position="219"/>
        <end position="237"/>
    </location>
</feature>
<evidence type="ECO:0000256" key="4">
    <source>
        <dbReference type="ARBA" id="ARBA00022692"/>
    </source>
</evidence>
<dbReference type="RefSeq" id="WP_184788261.1">
    <property type="nucleotide sequence ID" value="NZ_BONT01000004.1"/>
</dbReference>
<feature type="transmembrane region" description="Helical" evidence="8">
    <location>
        <begin position="316"/>
        <end position="343"/>
    </location>
</feature>
<feature type="compositionally biased region" description="Polar residues" evidence="7">
    <location>
        <begin position="1"/>
        <end position="13"/>
    </location>
</feature>
<comment type="similarity">
    <text evidence="2">Belongs to the resistance-nodulation-cell division (RND) (TC 2.A.6) family. MmpL subfamily.</text>
</comment>
<evidence type="ECO:0000256" key="7">
    <source>
        <dbReference type="SAM" id="MobiDB-lite"/>
    </source>
</evidence>
<accession>A0A841FI29</accession>
<feature type="transmembrane region" description="Helical" evidence="8">
    <location>
        <begin position="243"/>
        <end position="263"/>
    </location>
</feature>
<name>A0A841FI29_9ACTN</name>
<evidence type="ECO:0000256" key="1">
    <source>
        <dbReference type="ARBA" id="ARBA00004651"/>
    </source>
</evidence>
<feature type="region of interest" description="Disordered" evidence="7">
    <location>
        <begin position="1"/>
        <end position="20"/>
    </location>
</feature>
<feature type="transmembrane region" description="Helical" evidence="8">
    <location>
        <begin position="588"/>
        <end position="612"/>
    </location>
</feature>